<dbReference type="GO" id="GO:0005886">
    <property type="term" value="C:plasma membrane"/>
    <property type="evidence" value="ECO:0007669"/>
    <property type="project" value="UniProtKB-SubCell"/>
</dbReference>
<evidence type="ECO:0000313" key="9">
    <source>
        <dbReference type="Proteomes" id="UP000199800"/>
    </source>
</evidence>
<feature type="transmembrane region" description="Helical" evidence="6">
    <location>
        <begin position="148"/>
        <end position="168"/>
    </location>
</feature>
<feature type="domain" description="Type II secretion system protein GspF" evidence="7">
    <location>
        <begin position="33"/>
        <end position="160"/>
    </location>
</feature>
<evidence type="ECO:0000256" key="1">
    <source>
        <dbReference type="ARBA" id="ARBA00004651"/>
    </source>
</evidence>
<gene>
    <name evidence="8" type="ORF">SAMN04487772_11365</name>
</gene>
<name>A0A1I0D920_9FIRM</name>
<evidence type="ECO:0000256" key="4">
    <source>
        <dbReference type="ARBA" id="ARBA00022989"/>
    </source>
</evidence>
<keyword evidence="2" id="KW-1003">Cell membrane</keyword>
<keyword evidence="4 6" id="KW-1133">Transmembrane helix</keyword>
<accession>A0A1I0D920</accession>
<keyword evidence="9" id="KW-1185">Reference proteome</keyword>
<dbReference type="EMBL" id="FOHN01000013">
    <property type="protein sequence ID" value="SET28790.1"/>
    <property type="molecule type" value="Genomic_DNA"/>
</dbReference>
<evidence type="ECO:0000256" key="5">
    <source>
        <dbReference type="ARBA" id="ARBA00023136"/>
    </source>
</evidence>
<dbReference type="Proteomes" id="UP000199800">
    <property type="component" value="Unassembled WGS sequence"/>
</dbReference>
<sequence length="203" mass="22904">MGAFPIVYLLIKERIKKKKWQLTLQFKDGVVSLSNALAAGYSIENAFHEAVIDLRLLYDENSGIIKEFQKIEQQIRLNRNVEELLMKFGMQAGIEDIKDFAEIVMTAKRTGGDLIKIMKTTSNSIGEKIEVQREIQTLIAAKRFEGNIMTVIPLGIILYLKLCMPGFLRPLYEGVAGRGIMSIALTGYVLSLLLLRKIIDIKV</sequence>
<proteinExistence type="predicted"/>
<dbReference type="PANTHER" id="PTHR35007:SF1">
    <property type="entry name" value="PILUS ASSEMBLY PROTEIN"/>
    <property type="match status" value="1"/>
</dbReference>
<keyword evidence="3 6" id="KW-0812">Transmembrane</keyword>
<dbReference type="STRING" id="29364.SAMN04487772_11365"/>
<feature type="transmembrane region" description="Helical" evidence="6">
    <location>
        <begin position="174"/>
        <end position="195"/>
    </location>
</feature>
<protein>
    <submittedName>
        <fullName evidence="8">Tight adherence protein B</fullName>
    </submittedName>
</protein>
<keyword evidence="5 6" id="KW-0472">Membrane</keyword>
<evidence type="ECO:0000256" key="3">
    <source>
        <dbReference type="ARBA" id="ARBA00022692"/>
    </source>
</evidence>
<dbReference type="Pfam" id="PF00482">
    <property type="entry name" value="T2SSF"/>
    <property type="match status" value="1"/>
</dbReference>
<organism evidence="8 9">
    <name type="scientific">[Clostridium] polysaccharolyticum</name>
    <dbReference type="NCBI Taxonomy" id="29364"/>
    <lineage>
        <taxon>Bacteria</taxon>
        <taxon>Bacillati</taxon>
        <taxon>Bacillota</taxon>
        <taxon>Clostridia</taxon>
        <taxon>Lachnospirales</taxon>
        <taxon>Lachnospiraceae</taxon>
    </lineage>
</organism>
<evidence type="ECO:0000259" key="7">
    <source>
        <dbReference type="Pfam" id="PF00482"/>
    </source>
</evidence>
<reference evidence="8 9" key="1">
    <citation type="submission" date="2016-10" db="EMBL/GenBank/DDBJ databases">
        <authorList>
            <person name="de Groot N.N."/>
        </authorList>
    </citation>
    <scope>NUCLEOTIDE SEQUENCE [LARGE SCALE GENOMIC DNA]</scope>
    <source>
        <strain evidence="8 9">DSM 1801</strain>
    </source>
</reference>
<evidence type="ECO:0000256" key="2">
    <source>
        <dbReference type="ARBA" id="ARBA00022475"/>
    </source>
</evidence>
<dbReference type="AlphaFoldDB" id="A0A1I0D920"/>
<evidence type="ECO:0000313" key="8">
    <source>
        <dbReference type="EMBL" id="SET28790.1"/>
    </source>
</evidence>
<comment type="subcellular location">
    <subcellularLocation>
        <location evidence="1">Cell membrane</location>
        <topology evidence="1">Multi-pass membrane protein</topology>
    </subcellularLocation>
</comment>
<evidence type="ECO:0000256" key="6">
    <source>
        <dbReference type="SAM" id="Phobius"/>
    </source>
</evidence>
<dbReference type="InterPro" id="IPR018076">
    <property type="entry name" value="T2SS_GspF_dom"/>
</dbReference>
<dbReference type="PANTHER" id="PTHR35007">
    <property type="entry name" value="INTEGRAL MEMBRANE PROTEIN-RELATED"/>
    <property type="match status" value="1"/>
</dbReference>